<feature type="domain" description="ABC transmembrane type-1" evidence="8">
    <location>
        <begin position="78"/>
        <end position="281"/>
    </location>
</feature>
<evidence type="ECO:0000313" key="9">
    <source>
        <dbReference type="EMBL" id="MBD2861515.1"/>
    </source>
</evidence>
<keyword evidence="10" id="KW-1185">Reference proteome</keyword>
<comment type="subcellular location">
    <subcellularLocation>
        <location evidence="1">Cell membrane</location>
        <topology evidence="1">Multi-pass membrane protein</topology>
    </subcellularLocation>
</comment>
<evidence type="ECO:0000256" key="5">
    <source>
        <dbReference type="ARBA" id="ARBA00022989"/>
    </source>
</evidence>
<feature type="transmembrane region" description="Helical" evidence="7">
    <location>
        <begin position="111"/>
        <end position="130"/>
    </location>
</feature>
<reference evidence="9" key="1">
    <citation type="submission" date="2020-09" db="EMBL/GenBank/DDBJ databases">
        <title>A novel bacterium of genus Paenibacillus, isolated from South China Sea.</title>
        <authorList>
            <person name="Huang H."/>
            <person name="Mo K."/>
            <person name="Hu Y."/>
        </authorList>
    </citation>
    <scope>NUCLEOTIDE SEQUENCE</scope>
    <source>
        <strain evidence="9">IB182363</strain>
    </source>
</reference>
<dbReference type="CDD" id="cd06261">
    <property type="entry name" value="TM_PBP2"/>
    <property type="match status" value="1"/>
</dbReference>
<organism evidence="9 10">
    <name type="scientific">Paenibacillus oceani</name>
    <dbReference type="NCBI Taxonomy" id="2772510"/>
    <lineage>
        <taxon>Bacteria</taxon>
        <taxon>Bacillati</taxon>
        <taxon>Bacillota</taxon>
        <taxon>Bacilli</taxon>
        <taxon>Bacillales</taxon>
        <taxon>Paenibacillaceae</taxon>
        <taxon>Paenibacillus</taxon>
    </lineage>
</organism>
<keyword evidence="6 7" id="KW-0472">Membrane</keyword>
<evidence type="ECO:0000256" key="7">
    <source>
        <dbReference type="SAM" id="Phobius"/>
    </source>
</evidence>
<keyword evidence="3" id="KW-1003">Cell membrane</keyword>
<evidence type="ECO:0000256" key="2">
    <source>
        <dbReference type="ARBA" id="ARBA00022448"/>
    </source>
</evidence>
<dbReference type="InterPro" id="IPR035906">
    <property type="entry name" value="MetI-like_sf"/>
</dbReference>
<dbReference type="AlphaFoldDB" id="A0A927GYE4"/>
<feature type="transmembrane region" description="Helical" evidence="7">
    <location>
        <begin position="256"/>
        <end position="281"/>
    </location>
</feature>
<dbReference type="SUPFAM" id="SSF161098">
    <property type="entry name" value="MetI-like"/>
    <property type="match status" value="1"/>
</dbReference>
<dbReference type="RefSeq" id="WP_190925607.1">
    <property type="nucleotide sequence ID" value="NZ_JACXJA010000006.1"/>
</dbReference>
<evidence type="ECO:0000256" key="6">
    <source>
        <dbReference type="ARBA" id="ARBA00023136"/>
    </source>
</evidence>
<feature type="transmembrane region" description="Helical" evidence="7">
    <location>
        <begin position="21"/>
        <end position="44"/>
    </location>
</feature>
<gene>
    <name evidence="9" type="ORF">IDH45_05865</name>
</gene>
<dbReference type="Proteomes" id="UP000639396">
    <property type="component" value="Unassembled WGS sequence"/>
</dbReference>
<dbReference type="PANTHER" id="PTHR43227">
    <property type="entry name" value="BLL4140 PROTEIN"/>
    <property type="match status" value="1"/>
</dbReference>
<evidence type="ECO:0000256" key="4">
    <source>
        <dbReference type="ARBA" id="ARBA00022692"/>
    </source>
</evidence>
<comment type="caution">
    <text evidence="9">The sequence shown here is derived from an EMBL/GenBank/DDBJ whole genome shotgun (WGS) entry which is preliminary data.</text>
</comment>
<protein>
    <submittedName>
        <fullName evidence="9">Sugar ABC transporter permease</fullName>
    </submittedName>
</protein>
<keyword evidence="5 7" id="KW-1133">Transmembrane helix</keyword>
<proteinExistence type="predicted"/>
<sequence length="292" mass="32919">MKTKLRLSLRTRTMFEGYAFVSLWVIGFAVFMAMPLIESIIYSFQDLKLTGGKLASTPVGLKHYRHAFTVDVDLLPTLQTTMVKMIVHVPLILIFSMFSALLLNRPMKGRVFFRGVFFLPVIIATGQTLSTLTKQGAATLPIFQQAGLKETLAEYIPLQLLNPLLTMMDSLTLVMWGAGVPILILLAGLQTVSPTLYEAAKCDGATGWECFWKITFPMLMPMLFISTLFSIVDSFTSVTNEMMRFIYELIFNKFNFAYGAAVGWIYSICIFVIIGIVFFLFRNTTALSQERR</sequence>
<feature type="transmembrane region" description="Helical" evidence="7">
    <location>
        <begin position="210"/>
        <end position="236"/>
    </location>
</feature>
<dbReference type="GO" id="GO:0055085">
    <property type="term" value="P:transmembrane transport"/>
    <property type="evidence" value="ECO:0007669"/>
    <property type="project" value="InterPro"/>
</dbReference>
<keyword evidence="4 7" id="KW-0812">Transmembrane</keyword>
<name>A0A927GYE4_9BACL</name>
<feature type="transmembrane region" description="Helical" evidence="7">
    <location>
        <begin position="170"/>
        <end position="189"/>
    </location>
</feature>
<evidence type="ECO:0000256" key="3">
    <source>
        <dbReference type="ARBA" id="ARBA00022475"/>
    </source>
</evidence>
<dbReference type="GO" id="GO:0005886">
    <property type="term" value="C:plasma membrane"/>
    <property type="evidence" value="ECO:0007669"/>
    <property type="project" value="UniProtKB-SubCell"/>
</dbReference>
<evidence type="ECO:0000313" key="10">
    <source>
        <dbReference type="Proteomes" id="UP000639396"/>
    </source>
</evidence>
<evidence type="ECO:0000256" key="1">
    <source>
        <dbReference type="ARBA" id="ARBA00004651"/>
    </source>
</evidence>
<evidence type="ECO:0000259" key="8">
    <source>
        <dbReference type="PROSITE" id="PS50928"/>
    </source>
</evidence>
<dbReference type="PROSITE" id="PS50928">
    <property type="entry name" value="ABC_TM1"/>
    <property type="match status" value="1"/>
</dbReference>
<dbReference type="EMBL" id="JACXJA010000006">
    <property type="protein sequence ID" value="MBD2861515.1"/>
    <property type="molecule type" value="Genomic_DNA"/>
</dbReference>
<accession>A0A927GYE4</accession>
<dbReference type="InterPro" id="IPR050809">
    <property type="entry name" value="UgpAE/MalFG_permease"/>
</dbReference>
<dbReference type="Gene3D" id="1.10.3720.10">
    <property type="entry name" value="MetI-like"/>
    <property type="match status" value="1"/>
</dbReference>
<dbReference type="InterPro" id="IPR000515">
    <property type="entry name" value="MetI-like"/>
</dbReference>
<feature type="transmembrane region" description="Helical" evidence="7">
    <location>
        <begin position="85"/>
        <end position="104"/>
    </location>
</feature>
<keyword evidence="2" id="KW-0813">Transport</keyword>
<dbReference type="PANTHER" id="PTHR43227:SF3">
    <property type="entry name" value="BINDING-PROTEIN-DEPENDENT TRANSPORT SYSTEMS INNER MEMBRANE COMPONENT"/>
    <property type="match status" value="1"/>
</dbReference>